<dbReference type="AlphaFoldDB" id="A0A109W5F8"/>
<sequence>MQSYPFFQELGRYLRAAPFPHLTTVKISGLTAAAGAEAWFVLARPETSWAAWGWMGLTGLFAWGVVLCQADAFSRYREFKRLRRLLVRYGFRPALFRLVSASCCQRDAALLAAREAGCAAQAKRVFQELGYRWYHILPDVIMANPLHFFHPRFLRSTFVPGRKS</sequence>
<evidence type="ECO:0000313" key="3">
    <source>
        <dbReference type="Proteomes" id="UP000063964"/>
    </source>
</evidence>
<gene>
    <name evidence="2" type="ORF">AXF15_02235</name>
</gene>
<dbReference type="RefSeq" id="WP_066602726.1">
    <property type="nucleotide sequence ID" value="NZ_CP014230.1"/>
</dbReference>
<dbReference type="EMBL" id="CP014230">
    <property type="protein sequence ID" value="AMD92041.1"/>
    <property type="molecule type" value="Genomic_DNA"/>
</dbReference>
<dbReference type="STRING" id="888061.AXF15_02235"/>
<evidence type="ECO:0000313" key="2">
    <source>
        <dbReference type="EMBL" id="AMD92041.1"/>
    </source>
</evidence>
<keyword evidence="1" id="KW-0812">Transmembrane</keyword>
<keyword evidence="3" id="KW-1185">Reference proteome</keyword>
<dbReference type="Proteomes" id="UP000063964">
    <property type="component" value="Chromosome"/>
</dbReference>
<protein>
    <submittedName>
        <fullName evidence="2">Uncharacterized protein</fullName>
    </submittedName>
</protein>
<feature type="transmembrane region" description="Helical" evidence="1">
    <location>
        <begin position="49"/>
        <end position="74"/>
    </location>
</feature>
<keyword evidence="1" id="KW-1133">Transmembrane helix</keyword>
<accession>A0A109W5F8</accession>
<keyword evidence="1" id="KW-0472">Membrane</keyword>
<dbReference type="KEGG" id="doa:AXF15_02235"/>
<proteinExistence type="predicted"/>
<name>A0A109W5F8_9BACT</name>
<dbReference type="OrthoDB" id="5471072at2"/>
<organism evidence="2 3">
    <name type="scientific">Desulfomicrobium orale DSM 12838</name>
    <dbReference type="NCBI Taxonomy" id="888061"/>
    <lineage>
        <taxon>Bacteria</taxon>
        <taxon>Pseudomonadati</taxon>
        <taxon>Thermodesulfobacteriota</taxon>
        <taxon>Desulfovibrionia</taxon>
        <taxon>Desulfovibrionales</taxon>
        <taxon>Desulfomicrobiaceae</taxon>
        <taxon>Desulfomicrobium</taxon>
    </lineage>
</organism>
<evidence type="ECO:0000256" key="1">
    <source>
        <dbReference type="SAM" id="Phobius"/>
    </source>
</evidence>
<reference evidence="3" key="1">
    <citation type="submission" date="2016-02" db="EMBL/GenBank/DDBJ databases">
        <authorList>
            <person name="Holder M.E."/>
            <person name="Ajami N.J."/>
            <person name="Petrosino J.F."/>
        </authorList>
    </citation>
    <scope>NUCLEOTIDE SEQUENCE [LARGE SCALE GENOMIC DNA]</scope>
    <source>
        <strain evidence="3">DSM 12838</strain>
    </source>
</reference>